<dbReference type="Gene3D" id="2.30.29.30">
    <property type="entry name" value="Pleckstrin-homology domain (PH domain)/Phosphotyrosine-binding domain (PTB)"/>
    <property type="match status" value="1"/>
</dbReference>
<feature type="compositionally biased region" description="Low complexity" evidence="1">
    <location>
        <begin position="169"/>
        <end position="180"/>
    </location>
</feature>
<dbReference type="PANTHER" id="PTHR31606">
    <property type="entry name" value="WW DOMAIN BINDING PROTEIN 2, ISOFORM E"/>
    <property type="match status" value="1"/>
</dbReference>
<gene>
    <name evidence="3" type="ORF">M413DRAFT_449408</name>
</gene>
<dbReference type="OrthoDB" id="1259151at2759"/>
<dbReference type="GO" id="GO:0031490">
    <property type="term" value="F:chromatin DNA binding"/>
    <property type="evidence" value="ECO:0007669"/>
    <property type="project" value="TreeGrafter"/>
</dbReference>
<dbReference type="InterPro" id="IPR044852">
    <property type="entry name" value="WBP2-like"/>
</dbReference>
<dbReference type="STRING" id="686832.A0A0C3BXA8"/>
<dbReference type="GO" id="GO:0003713">
    <property type="term" value="F:transcription coactivator activity"/>
    <property type="evidence" value="ECO:0007669"/>
    <property type="project" value="InterPro"/>
</dbReference>
<sequence length="187" mass="20372">MALNWTMLNQNGKPIPLPKEMSITTIDSGVDLCLIIPQSSGSSSSSSAAGSAGSTKRKATGKAYLTDQRFIFTSDPNSSFESLSVPLHSILLTRFEQPTFGANYLTFEVKPSPDGGLTDGTQVELRFKDRAMFEFVSLLEKARERAIYMKRQLTEDEEGLPTYTMPAESSSVSMVGGVPVENPPSYD</sequence>
<dbReference type="EMBL" id="KN831809">
    <property type="protein sequence ID" value="KIM36086.1"/>
    <property type="molecule type" value="Genomic_DNA"/>
</dbReference>
<dbReference type="GO" id="GO:0005634">
    <property type="term" value="C:nucleus"/>
    <property type="evidence" value="ECO:0007669"/>
    <property type="project" value="TreeGrafter"/>
</dbReference>
<reference evidence="3 4" key="1">
    <citation type="submission" date="2014-04" db="EMBL/GenBank/DDBJ databases">
        <authorList>
            <consortium name="DOE Joint Genome Institute"/>
            <person name="Kuo A."/>
            <person name="Gay G."/>
            <person name="Dore J."/>
            <person name="Kohler A."/>
            <person name="Nagy L.G."/>
            <person name="Floudas D."/>
            <person name="Copeland A."/>
            <person name="Barry K.W."/>
            <person name="Cichocki N."/>
            <person name="Veneault-Fourrey C."/>
            <person name="LaButti K."/>
            <person name="Lindquist E.A."/>
            <person name="Lipzen A."/>
            <person name="Lundell T."/>
            <person name="Morin E."/>
            <person name="Murat C."/>
            <person name="Sun H."/>
            <person name="Tunlid A."/>
            <person name="Henrissat B."/>
            <person name="Grigoriev I.V."/>
            <person name="Hibbett D.S."/>
            <person name="Martin F."/>
            <person name="Nordberg H.P."/>
            <person name="Cantor M.N."/>
            <person name="Hua S.X."/>
        </authorList>
    </citation>
    <scope>NUCLEOTIDE SEQUENCE [LARGE SCALE GENOMIC DNA]</scope>
    <source>
        <strain evidence="4">h7</strain>
    </source>
</reference>
<proteinExistence type="predicted"/>
<name>A0A0C3BXA8_HEBCY</name>
<evidence type="ECO:0000313" key="3">
    <source>
        <dbReference type="EMBL" id="KIM36086.1"/>
    </source>
</evidence>
<evidence type="ECO:0000259" key="2">
    <source>
        <dbReference type="Pfam" id="PF02893"/>
    </source>
</evidence>
<dbReference type="HOGENOM" id="CLU_066296_2_0_1"/>
<dbReference type="CDD" id="cd13214">
    <property type="entry name" value="PH-GRAM_WBP2"/>
    <property type="match status" value="1"/>
</dbReference>
<dbReference type="Proteomes" id="UP000053424">
    <property type="component" value="Unassembled WGS sequence"/>
</dbReference>
<dbReference type="PANTHER" id="PTHR31606:SF1">
    <property type="entry name" value="WW DOMAIN BINDING PROTEIN 2, ISOFORM E"/>
    <property type="match status" value="1"/>
</dbReference>
<evidence type="ECO:0000313" key="4">
    <source>
        <dbReference type="Proteomes" id="UP000053424"/>
    </source>
</evidence>
<keyword evidence="4" id="KW-1185">Reference proteome</keyword>
<reference evidence="4" key="2">
    <citation type="submission" date="2015-01" db="EMBL/GenBank/DDBJ databases">
        <title>Evolutionary Origins and Diversification of the Mycorrhizal Mutualists.</title>
        <authorList>
            <consortium name="DOE Joint Genome Institute"/>
            <consortium name="Mycorrhizal Genomics Consortium"/>
            <person name="Kohler A."/>
            <person name="Kuo A."/>
            <person name="Nagy L.G."/>
            <person name="Floudas D."/>
            <person name="Copeland A."/>
            <person name="Barry K.W."/>
            <person name="Cichocki N."/>
            <person name="Veneault-Fourrey C."/>
            <person name="LaButti K."/>
            <person name="Lindquist E.A."/>
            <person name="Lipzen A."/>
            <person name="Lundell T."/>
            <person name="Morin E."/>
            <person name="Murat C."/>
            <person name="Riley R."/>
            <person name="Ohm R."/>
            <person name="Sun H."/>
            <person name="Tunlid A."/>
            <person name="Henrissat B."/>
            <person name="Grigoriev I.V."/>
            <person name="Hibbett D.S."/>
            <person name="Martin F."/>
        </authorList>
    </citation>
    <scope>NUCLEOTIDE SEQUENCE [LARGE SCALE GENOMIC DNA]</scope>
    <source>
        <strain evidence="4">h7</strain>
    </source>
</reference>
<accession>A0A0C3BXA8</accession>
<dbReference type="SUPFAM" id="SSF50729">
    <property type="entry name" value="PH domain-like"/>
    <property type="match status" value="1"/>
</dbReference>
<feature type="domain" description="GRAM" evidence="2">
    <location>
        <begin position="57"/>
        <end position="109"/>
    </location>
</feature>
<feature type="region of interest" description="Disordered" evidence="1">
    <location>
        <begin position="159"/>
        <end position="187"/>
    </location>
</feature>
<protein>
    <recommendedName>
        <fullName evidence="2">GRAM domain-containing protein</fullName>
    </recommendedName>
</protein>
<dbReference type="InterPro" id="IPR004182">
    <property type="entry name" value="GRAM"/>
</dbReference>
<organism evidence="3 4">
    <name type="scientific">Hebeloma cylindrosporum</name>
    <dbReference type="NCBI Taxonomy" id="76867"/>
    <lineage>
        <taxon>Eukaryota</taxon>
        <taxon>Fungi</taxon>
        <taxon>Dikarya</taxon>
        <taxon>Basidiomycota</taxon>
        <taxon>Agaricomycotina</taxon>
        <taxon>Agaricomycetes</taxon>
        <taxon>Agaricomycetidae</taxon>
        <taxon>Agaricales</taxon>
        <taxon>Agaricineae</taxon>
        <taxon>Hymenogastraceae</taxon>
        <taxon>Hebeloma</taxon>
    </lineage>
</organism>
<dbReference type="Pfam" id="PF02893">
    <property type="entry name" value="GRAM"/>
    <property type="match status" value="1"/>
</dbReference>
<dbReference type="InterPro" id="IPR011993">
    <property type="entry name" value="PH-like_dom_sf"/>
</dbReference>
<dbReference type="AlphaFoldDB" id="A0A0C3BXA8"/>
<evidence type="ECO:0000256" key="1">
    <source>
        <dbReference type="SAM" id="MobiDB-lite"/>
    </source>
</evidence>